<gene>
    <name evidence="2" type="ORF">GCM10010468_61790</name>
</gene>
<dbReference type="EMBL" id="BAAAUV010000021">
    <property type="protein sequence ID" value="GAA3230950.1"/>
    <property type="molecule type" value="Genomic_DNA"/>
</dbReference>
<dbReference type="Gene3D" id="3.30.420.40">
    <property type="match status" value="3"/>
</dbReference>
<organism evidence="2 3">
    <name type="scientific">Actinocorallia longicatena</name>
    <dbReference type="NCBI Taxonomy" id="111803"/>
    <lineage>
        <taxon>Bacteria</taxon>
        <taxon>Bacillati</taxon>
        <taxon>Actinomycetota</taxon>
        <taxon>Actinomycetes</taxon>
        <taxon>Streptosporangiales</taxon>
        <taxon>Thermomonosporaceae</taxon>
        <taxon>Actinocorallia</taxon>
    </lineage>
</organism>
<evidence type="ECO:0008006" key="4">
    <source>
        <dbReference type="Google" id="ProtNLM"/>
    </source>
</evidence>
<comment type="caution">
    <text evidence="2">The sequence shown here is derived from an EMBL/GenBank/DDBJ whole genome shotgun (WGS) entry which is preliminary data.</text>
</comment>
<dbReference type="Gene3D" id="3.90.640.10">
    <property type="entry name" value="Actin, Chain A, domain 4"/>
    <property type="match status" value="2"/>
</dbReference>
<dbReference type="SUPFAM" id="SSF53067">
    <property type="entry name" value="Actin-like ATPase domain"/>
    <property type="match status" value="1"/>
</dbReference>
<dbReference type="RefSeq" id="WP_344835377.1">
    <property type="nucleotide sequence ID" value="NZ_BAAAUV010000021.1"/>
</dbReference>
<name>A0ABP6QHE5_9ACTN</name>
<evidence type="ECO:0000313" key="2">
    <source>
        <dbReference type="EMBL" id="GAA3230950.1"/>
    </source>
</evidence>
<feature type="compositionally biased region" description="Pro residues" evidence="1">
    <location>
        <begin position="133"/>
        <end position="144"/>
    </location>
</feature>
<feature type="region of interest" description="Disordered" evidence="1">
    <location>
        <begin position="130"/>
        <end position="179"/>
    </location>
</feature>
<evidence type="ECO:0000256" key="1">
    <source>
        <dbReference type="SAM" id="MobiDB-lite"/>
    </source>
</evidence>
<accession>A0ABP6QHE5</accession>
<reference evidence="3" key="1">
    <citation type="journal article" date="2019" name="Int. J. Syst. Evol. Microbiol.">
        <title>The Global Catalogue of Microorganisms (GCM) 10K type strain sequencing project: providing services to taxonomists for standard genome sequencing and annotation.</title>
        <authorList>
            <consortium name="The Broad Institute Genomics Platform"/>
            <consortium name="The Broad Institute Genome Sequencing Center for Infectious Disease"/>
            <person name="Wu L."/>
            <person name="Ma J."/>
        </authorList>
    </citation>
    <scope>NUCLEOTIDE SEQUENCE [LARGE SCALE GENOMIC DNA]</scope>
    <source>
        <strain evidence="3">JCM 9377</strain>
    </source>
</reference>
<sequence>MALRVTFGALSARQQESPLRLRPEDGVYRLPDLWVMPDDGPVLLENCQARVDGSAELAALIGTGYTASIPATEITTVSTVAGPPIDAALVPPGRTINLMLRLVHIEQDQVGRQVRGSVFASPMSLDLYFDPEPVVPPPPPPPPQREPERESPSVTALPPVPEPDDPPRDGHHGFAAIDFGTSGSTVTLLDREYSRPEPLPDAQLDALRSEVRRLVADRPSGPVGEDLSSLWHDLLAEAVEELRCDRLGAGPVKALTALLEIPDGGTPVFELLRQLELLSQFSDERLRGWLSHALHRCWDRALNVPPLQTWSLHQVVLEPARDLREVPSRAELVDFDPLKVRVGAQVLGARGNDGEMWTFNGLKEKFDRLGETALASPEGRPITYAEIVAATYRDLCDRTNRFVQNASGRVRLDSRPIREIIVTYPAMASLHVRDELPALVSRALDVKYVETRYDEAVSAAFFFLMRDLGARTELGVESLRSRSRPVPGTTGMWHRHVLVVDVGGGTTDIALITFTLEDRTPSLPGADERFTGRYYTILPKLRGTSGRAQLGGNHLTLLVFHWLKTALADALLCLDSGRFAPTLPDVLLDASGAYARGSLLTKLSTELPQESWLADLVEEIVPTQWADSPERLEAFRLLWNEAEAAKIALGGLEPGGSHQVAADRLDKIVRALESAPGQRNWPGASPGALSLTVERFESFARPVISQIVQLADGLVKQRFRDTGDRLDELILTGKASGLPLVERVFAEEFGSGGSGHTVTVEHEYAKNATSIGACWAENLRQYGHRDPSSAAEELKHGYTVIDVDVDNLFRNLPSTFVRAGQRAADTSVVLSAGDELHIVDERYRTRVRRPSSYLTDTYEIRREIEGDPERPRWGTFAYRDHLPPGADADRSVWPGQINTMLEMGYDLKPLLHLWRGPVPHYVIEGPPLGNVAEAAARLGRARADAAEGPETFELKVNMPVNSPAHGPTVFKNVPVEFPAAEHLLTDRFRFGGARSEGRPGLLSEQPLPAVPRNGRWTFHLRSSATGETVLLGEARPAPSAIGIACWVTLDEHGSLRIHEGGPPFASVSSLLDVENDEGAVFSHRLQENNTEINRVLDPFSGAQ</sequence>
<dbReference type="InterPro" id="IPR043129">
    <property type="entry name" value="ATPase_NBD"/>
</dbReference>
<protein>
    <recommendedName>
        <fullName evidence="4">Virulence factor SrfB</fullName>
    </recommendedName>
</protein>
<evidence type="ECO:0000313" key="3">
    <source>
        <dbReference type="Proteomes" id="UP001501237"/>
    </source>
</evidence>
<proteinExistence type="predicted"/>
<dbReference type="Proteomes" id="UP001501237">
    <property type="component" value="Unassembled WGS sequence"/>
</dbReference>
<keyword evidence="3" id="KW-1185">Reference proteome</keyword>